<dbReference type="InterPro" id="IPR012338">
    <property type="entry name" value="Beta-lactam/transpept-like"/>
</dbReference>
<dbReference type="PATRIC" id="fig|1316928.3.peg.2889"/>
<dbReference type="GO" id="GO:0071972">
    <property type="term" value="F:peptidoglycan L,D-transpeptidase activity"/>
    <property type="evidence" value="ECO:0007669"/>
    <property type="project" value="TreeGrafter"/>
</dbReference>
<dbReference type="GO" id="GO:0008658">
    <property type="term" value="F:penicillin binding"/>
    <property type="evidence" value="ECO:0007669"/>
    <property type="project" value="InterPro"/>
</dbReference>
<dbReference type="GO" id="GO:0046677">
    <property type="term" value="P:response to antibiotic"/>
    <property type="evidence" value="ECO:0007669"/>
    <property type="project" value="InterPro"/>
</dbReference>
<dbReference type="EMBL" id="AQPW01000016">
    <property type="protein sequence ID" value="EON32163.1"/>
    <property type="molecule type" value="Genomic_DNA"/>
</dbReference>
<dbReference type="GO" id="GO:0005886">
    <property type="term" value="C:plasma membrane"/>
    <property type="evidence" value="ECO:0007669"/>
    <property type="project" value="TreeGrafter"/>
</dbReference>
<name>R7Y818_9ACTN</name>
<dbReference type="PANTHER" id="PTHR30627">
    <property type="entry name" value="PEPTIDOGLYCAN D,D-TRANSPEPTIDASE"/>
    <property type="match status" value="1"/>
</dbReference>
<evidence type="ECO:0000313" key="3">
    <source>
        <dbReference type="EMBL" id="EON32163.1"/>
    </source>
</evidence>
<reference evidence="3 4" key="1">
    <citation type="journal article" date="2013" name="Genome Announc.">
        <title>Draft Genome Sequence of a Benzothiophene-Desulfurizing Bacterium, Gordona terrae Strain C-6.</title>
        <authorList>
            <person name="Wang W."/>
            <person name="Ma T."/>
            <person name="Ren Y."/>
            <person name="Li G."/>
        </authorList>
    </citation>
    <scope>NUCLEOTIDE SEQUENCE [LARGE SCALE GENOMIC DNA]</scope>
    <source>
        <strain evidence="3 4">C-6</strain>
    </source>
</reference>
<dbReference type="InterPro" id="IPR001460">
    <property type="entry name" value="PCN-bd_Tpept"/>
</dbReference>
<keyword evidence="3" id="KW-0132">Cell division</keyword>
<dbReference type="Gene3D" id="3.40.710.10">
    <property type="entry name" value="DD-peptidase/beta-lactamase superfamily"/>
    <property type="match status" value="1"/>
</dbReference>
<protein>
    <submittedName>
        <fullName evidence="3">Cell division protein FtsI /penicillin-binding protein 2</fullName>
    </submittedName>
</protein>
<comment type="caution">
    <text evidence="3">The sequence shown here is derived from an EMBL/GenBank/DDBJ whole genome shotgun (WGS) entry which is preliminary data.</text>
</comment>
<dbReference type="RefSeq" id="WP_010843271.1">
    <property type="nucleotide sequence ID" value="NZ_AQPW01000016.1"/>
</dbReference>
<evidence type="ECO:0000259" key="1">
    <source>
        <dbReference type="Pfam" id="PF00905"/>
    </source>
</evidence>
<accession>R7Y818</accession>
<dbReference type="GO" id="GO:0051301">
    <property type="term" value="P:cell division"/>
    <property type="evidence" value="ECO:0007669"/>
    <property type="project" value="UniProtKB-KW"/>
</dbReference>
<proteinExistence type="predicted"/>
<keyword evidence="3" id="KW-0131">Cell cycle</keyword>
<dbReference type="Pfam" id="PF05223">
    <property type="entry name" value="MecA_N"/>
    <property type="match status" value="1"/>
</dbReference>
<dbReference type="Proteomes" id="UP000013569">
    <property type="component" value="Unassembled WGS sequence"/>
</dbReference>
<evidence type="ECO:0000313" key="4">
    <source>
        <dbReference type="Proteomes" id="UP000013569"/>
    </source>
</evidence>
<organism evidence="3 4">
    <name type="scientific">Gordonia terrae C-6</name>
    <dbReference type="NCBI Taxonomy" id="1316928"/>
    <lineage>
        <taxon>Bacteria</taxon>
        <taxon>Bacillati</taxon>
        <taxon>Actinomycetota</taxon>
        <taxon>Actinomycetes</taxon>
        <taxon>Mycobacteriales</taxon>
        <taxon>Gordoniaceae</taxon>
        <taxon>Gordonia</taxon>
    </lineage>
</organism>
<dbReference type="InterPro" id="IPR007887">
    <property type="entry name" value="MecA_N"/>
</dbReference>
<dbReference type="PROSITE" id="PS51257">
    <property type="entry name" value="PROKAR_LIPOPROTEIN"/>
    <property type="match status" value="1"/>
</dbReference>
<dbReference type="GO" id="GO:0071555">
    <property type="term" value="P:cell wall organization"/>
    <property type="evidence" value="ECO:0007669"/>
    <property type="project" value="TreeGrafter"/>
</dbReference>
<dbReference type="SUPFAM" id="SSF56601">
    <property type="entry name" value="beta-lactamase/transpeptidase-like"/>
    <property type="match status" value="1"/>
</dbReference>
<dbReference type="PANTHER" id="PTHR30627:SF24">
    <property type="entry name" value="PENICILLIN-BINDING PROTEIN 4B"/>
    <property type="match status" value="1"/>
</dbReference>
<feature type="domain" description="Penicillin-binding protein transpeptidase" evidence="1">
    <location>
        <begin position="315"/>
        <end position="569"/>
    </location>
</feature>
<sequence>MRRWWALLSACAVIVGTVSGCFLSSESPEDALRSFAAALQEGDPSGAAALTDDPVAANAATAAMFDGMGQTPKLSVTGTLVDDKEVSGTLDHRWQIRDRSVAYQTSVVLAETDSGWRVRWQPSVLHRQLRAGESFSYSDDRAYRTPVLDARGRPLMTWQPVTLVNLQRAQLGSADALARALRPIEPGMTAAGIRASFDGNTAPQQTVIRLRSSDLVRVERDVKAIPGVTLSEQGALLSATKALHSPAMSGLEDIWRATIDATAGWSVQIVDAEGTPTHLVDSAQPGATPPVSTTLDRDIQTRAQLAVDDERRPAMIVALEPSTGGILAVAQNDAADRSGSVSLSGLYPPGSTFKTITTAAALDADAVQIGSQVRCPGRATIEGRTIPNEDDFDLGTVPLPTAFARSCNTTMGALANKLSNDALTTMARRFGVGADFTVPGLTTVTGSVPRADSPALRVENGIGQGTVTVSPFGLALAEASLARGETAVPTLVQGQRTTGDVEPQQISDGVVRALRSMMRDTVTRGTATALRDIPGLGGKTGTAEYGDNKNPHGWFAGIVGDLAFATLVVGGGSSGPAVEVTGEFLRPCGVRGVLDSA</sequence>
<dbReference type="Pfam" id="PF00905">
    <property type="entry name" value="Transpeptidase"/>
    <property type="match status" value="1"/>
</dbReference>
<dbReference type="InterPro" id="IPR050515">
    <property type="entry name" value="Beta-lactam/transpept"/>
</dbReference>
<feature type="domain" description="NTF2-like N-terminal transpeptidase" evidence="2">
    <location>
        <begin position="27"/>
        <end position="132"/>
    </location>
</feature>
<evidence type="ECO:0000259" key="2">
    <source>
        <dbReference type="Pfam" id="PF05223"/>
    </source>
</evidence>
<dbReference type="AlphaFoldDB" id="R7Y818"/>
<dbReference type="OrthoDB" id="5241017at2"/>
<gene>
    <name evidence="3" type="ORF">GTC6_14311</name>
</gene>